<feature type="region of interest" description="Disordered" evidence="1">
    <location>
        <begin position="208"/>
        <end position="257"/>
    </location>
</feature>
<feature type="compositionally biased region" description="Basic residues" evidence="1">
    <location>
        <begin position="332"/>
        <end position="342"/>
    </location>
</feature>
<comment type="caution">
    <text evidence="2">The sequence shown here is derived from an EMBL/GenBank/DDBJ whole genome shotgun (WGS) entry which is preliminary data.</text>
</comment>
<sequence>MSQFASPASGCHLQMLEVQVGDEVETYNATTFDQPLEFSLQGQRSLTSELGTLLLVISTGSKQMLSLRLNDLLNHPYGTEETIAIDKQAQKVCVRLPNLDHTLRIWFQHSRDFSVSVCILRKAGFTIEEGPCSPLAKTGRRRMNKNVKPKQAIKPVDSSIHAPLAALPEQVRNPWAPRSPPREDALVSSGNIFDEVLDLLNDVAANRNSTTDRPTIESCLRGPGSRENLKNQSPRKDSDDNFPGAKTGPPPARRHHGYFTRSFSAAAGRVGTRLNEPQHSQWARKHGAGKRSAQNASMESPQGKVRTSFEAMPTVDFRNLMPRRRSLPFLVTKHHSHKRIKKKEGADPDCPRTSLHTSTMTAMQTLSAQPICSILEIPMVLMDVSTLDELETRSSFLYRQYEQDITHRRHDAKRAAFYFDWLESIRRRFWLEKLRKVSGLYHEAQAG</sequence>
<proteinExistence type="predicted"/>
<dbReference type="AlphaFoldDB" id="A0A8K0NIN1"/>
<dbReference type="Proteomes" id="UP000811619">
    <property type="component" value="Unassembled WGS sequence"/>
</dbReference>
<keyword evidence="3" id="KW-1185">Reference proteome</keyword>
<dbReference type="OrthoDB" id="5142910at2759"/>
<evidence type="ECO:0000313" key="3">
    <source>
        <dbReference type="Proteomes" id="UP000811619"/>
    </source>
</evidence>
<feature type="region of interest" description="Disordered" evidence="1">
    <location>
        <begin position="332"/>
        <end position="353"/>
    </location>
</feature>
<reference evidence="2" key="1">
    <citation type="journal article" date="2020" name="bioRxiv">
        <title>Whole genome comparisons of ergot fungi reveals the divergence and evolution of species within the genus Claviceps are the result of varying mechanisms driving genome evolution and host range expansion.</title>
        <authorList>
            <person name="Wyka S.A."/>
            <person name="Mondo S.J."/>
            <person name="Liu M."/>
            <person name="Dettman J."/>
            <person name="Nalam V."/>
            <person name="Broders K.D."/>
        </authorList>
    </citation>
    <scope>NUCLEOTIDE SEQUENCE</scope>
    <source>
        <strain evidence="2">CCC 489</strain>
    </source>
</reference>
<gene>
    <name evidence="2" type="ORF">E4U42_007846</name>
</gene>
<accession>A0A8K0NIN1</accession>
<dbReference type="EMBL" id="SRPY01000093">
    <property type="protein sequence ID" value="KAG5928868.1"/>
    <property type="molecule type" value="Genomic_DNA"/>
</dbReference>
<feature type="region of interest" description="Disordered" evidence="1">
    <location>
        <begin position="271"/>
        <end position="305"/>
    </location>
</feature>
<name>A0A8K0NIN1_9HYPO</name>
<protein>
    <submittedName>
        <fullName evidence="2">Uncharacterized protein</fullName>
    </submittedName>
</protein>
<evidence type="ECO:0000256" key="1">
    <source>
        <dbReference type="SAM" id="MobiDB-lite"/>
    </source>
</evidence>
<evidence type="ECO:0000313" key="2">
    <source>
        <dbReference type="EMBL" id="KAG5928868.1"/>
    </source>
</evidence>
<organism evidence="2 3">
    <name type="scientific">Claviceps africana</name>
    <dbReference type="NCBI Taxonomy" id="83212"/>
    <lineage>
        <taxon>Eukaryota</taxon>
        <taxon>Fungi</taxon>
        <taxon>Dikarya</taxon>
        <taxon>Ascomycota</taxon>
        <taxon>Pezizomycotina</taxon>
        <taxon>Sordariomycetes</taxon>
        <taxon>Hypocreomycetidae</taxon>
        <taxon>Hypocreales</taxon>
        <taxon>Clavicipitaceae</taxon>
        <taxon>Claviceps</taxon>
    </lineage>
</organism>